<dbReference type="GO" id="GO:0005085">
    <property type="term" value="F:guanyl-nucleotide exchange factor activity"/>
    <property type="evidence" value="ECO:0007669"/>
    <property type="project" value="InterPro"/>
</dbReference>
<feature type="compositionally biased region" description="Polar residues" evidence="3">
    <location>
        <begin position="104"/>
        <end position="120"/>
    </location>
</feature>
<dbReference type="PANTHER" id="PTHR14430:SF0">
    <property type="entry name" value="SEC2P DOMAIN-CONTAINING PROTEIN"/>
    <property type="match status" value="1"/>
</dbReference>
<evidence type="ECO:0000313" key="5">
    <source>
        <dbReference type="Proteomes" id="UP001139887"/>
    </source>
</evidence>
<organism evidence="4 5">
    <name type="scientific">Coemansia brasiliensis</name>
    <dbReference type="NCBI Taxonomy" id="2650707"/>
    <lineage>
        <taxon>Eukaryota</taxon>
        <taxon>Fungi</taxon>
        <taxon>Fungi incertae sedis</taxon>
        <taxon>Zoopagomycota</taxon>
        <taxon>Kickxellomycotina</taxon>
        <taxon>Kickxellomycetes</taxon>
        <taxon>Kickxellales</taxon>
        <taxon>Kickxellaceae</taxon>
        <taxon>Coemansia</taxon>
    </lineage>
</organism>
<name>A0A9W8LY56_9FUNG</name>
<feature type="compositionally biased region" description="Basic and acidic residues" evidence="3">
    <location>
        <begin position="257"/>
        <end position="269"/>
    </location>
</feature>
<dbReference type="GO" id="GO:0070319">
    <property type="term" value="C:Golgi to plasma membrane transport vesicle"/>
    <property type="evidence" value="ECO:0007669"/>
    <property type="project" value="TreeGrafter"/>
</dbReference>
<sequence>MTQTRVEREGRSRRKISFSKSSGKHDSSSDRKHSKAKQLAPLDTSPAVLKGAERETDHLATPTDSNPERSDGSLDGTAKAEQTEDTAATLARTNAYITDTATGSYCLTSPTAANSSTTQHTPLGSGPPSPTSSETPSLPLAEDNGKQRVPTPPSPALATPPLTASVPYSAASSLVSPQLAPQMPAIAELAAPLDAPVYAAGETEHAAGVNNQLSINRHKADPQPLLAAANEVCASAQDETQSSRPQSSLVLVAATEENSKPARNRETNWFRRQSKSSSFSGLLSPSSKDEATPPHHETLLLRAQAQRDASMAEASVLQQKLSELRRSTDAEIARLRAELDTATRKLQTEYELRTAAEAKCSVMECELAELSSNIQFEAQNLVAQERRRHKSELERAARTHREVVQLMEMERAQVGSLKLSLERATTALDREREECERLRSGMAAFERQFSTLLGPSALRQADFPNALQRSLSPEASPTDRQSRSAPQSLENTSLLRAELTRATLDPHIVGHMFFGNDAARPDTRLTEFLGFVNVASEKEAQASAFMQRCLREDVGPTLTADSAGMSSLTAWTKNRRLLHCVQDTTLVLESFVPRLQVGRIISVGCYLCGSSATRNSLAEPRHSGRSQPGEMYRMRFGDDDADNKPLCMHCHSRMVSVCSFFSYLKIVRRGLIKRPIAEIWLEVNRARLQMWLARSGASPDSHLQIV</sequence>
<dbReference type="PANTHER" id="PTHR14430">
    <property type="entry name" value="RABIN3-RELATED"/>
    <property type="match status" value="1"/>
</dbReference>
<evidence type="ECO:0008006" key="6">
    <source>
        <dbReference type="Google" id="ProtNLM"/>
    </source>
</evidence>
<dbReference type="Gene3D" id="6.10.140.910">
    <property type="match status" value="1"/>
</dbReference>
<dbReference type="SUPFAM" id="SSF144284">
    <property type="entry name" value="Sec2 N-terminal region"/>
    <property type="match status" value="1"/>
</dbReference>
<evidence type="ECO:0000313" key="4">
    <source>
        <dbReference type="EMBL" id="KAJ2846519.1"/>
    </source>
</evidence>
<dbReference type="InterPro" id="IPR040351">
    <property type="entry name" value="RAB3IL/RAB3IP/Sec2"/>
</dbReference>
<feature type="coiled-coil region" evidence="2">
    <location>
        <begin position="318"/>
        <end position="387"/>
    </location>
</feature>
<dbReference type="EMBL" id="JANBUW010000518">
    <property type="protein sequence ID" value="KAJ2846519.1"/>
    <property type="molecule type" value="Genomic_DNA"/>
</dbReference>
<feature type="coiled-coil region" evidence="2">
    <location>
        <begin position="421"/>
        <end position="448"/>
    </location>
</feature>
<feature type="compositionally biased region" description="Low complexity" evidence="3">
    <location>
        <begin position="275"/>
        <end position="286"/>
    </location>
</feature>
<dbReference type="AlphaFoldDB" id="A0A9W8LY56"/>
<accession>A0A9W8LY56</accession>
<dbReference type="OrthoDB" id="5560525at2759"/>
<dbReference type="GO" id="GO:0051286">
    <property type="term" value="C:cell tip"/>
    <property type="evidence" value="ECO:0007669"/>
    <property type="project" value="TreeGrafter"/>
</dbReference>
<reference evidence="4" key="1">
    <citation type="submission" date="2022-07" db="EMBL/GenBank/DDBJ databases">
        <title>Phylogenomic reconstructions and comparative analyses of Kickxellomycotina fungi.</title>
        <authorList>
            <person name="Reynolds N.K."/>
            <person name="Stajich J.E."/>
            <person name="Barry K."/>
            <person name="Grigoriev I.V."/>
            <person name="Crous P."/>
            <person name="Smith M.E."/>
        </authorList>
    </citation>
    <scope>NUCLEOTIDE SEQUENCE</scope>
    <source>
        <strain evidence="4">NRRL 1566</strain>
    </source>
</reference>
<feature type="region of interest" description="Disordered" evidence="3">
    <location>
        <begin position="1"/>
        <end position="91"/>
    </location>
</feature>
<feature type="region of interest" description="Disordered" evidence="3">
    <location>
        <begin position="254"/>
        <end position="294"/>
    </location>
</feature>
<proteinExistence type="predicted"/>
<protein>
    <recommendedName>
        <fullName evidence="6">GDP/GTP exchange factor Sec2 N-terminal domain-containing protein</fullName>
    </recommendedName>
</protein>
<evidence type="ECO:0000256" key="2">
    <source>
        <dbReference type="SAM" id="Coils"/>
    </source>
</evidence>
<dbReference type="CDD" id="cd21044">
    <property type="entry name" value="Rab11BD_RAB3IP_like"/>
    <property type="match status" value="1"/>
</dbReference>
<comment type="caution">
    <text evidence="4">The sequence shown here is derived from an EMBL/GenBank/DDBJ whole genome shotgun (WGS) entry which is preliminary data.</text>
</comment>
<dbReference type="Pfam" id="PF25555">
    <property type="entry name" value="RAB3A-like_C"/>
    <property type="match status" value="1"/>
</dbReference>
<feature type="region of interest" description="Disordered" evidence="3">
    <location>
        <begin position="104"/>
        <end position="161"/>
    </location>
</feature>
<keyword evidence="1 2" id="KW-0175">Coiled coil</keyword>
<dbReference type="GO" id="GO:0006887">
    <property type="term" value="P:exocytosis"/>
    <property type="evidence" value="ECO:0007669"/>
    <property type="project" value="TreeGrafter"/>
</dbReference>
<keyword evidence="5" id="KW-1185">Reference proteome</keyword>
<feature type="region of interest" description="Disordered" evidence="3">
    <location>
        <begin position="469"/>
        <end position="492"/>
    </location>
</feature>
<feature type="compositionally biased region" description="Low complexity" evidence="3">
    <location>
        <begin position="131"/>
        <end position="140"/>
    </location>
</feature>
<evidence type="ECO:0000256" key="3">
    <source>
        <dbReference type="SAM" id="MobiDB-lite"/>
    </source>
</evidence>
<feature type="compositionally biased region" description="Basic and acidic residues" evidence="3">
    <location>
        <begin position="1"/>
        <end position="10"/>
    </location>
</feature>
<evidence type="ECO:0000256" key="1">
    <source>
        <dbReference type="ARBA" id="ARBA00023054"/>
    </source>
</evidence>
<gene>
    <name evidence="4" type="ORF">IWW36_004313</name>
</gene>
<dbReference type="Proteomes" id="UP001139887">
    <property type="component" value="Unassembled WGS sequence"/>
</dbReference>